<dbReference type="PANTHER" id="PTHR19372">
    <property type="entry name" value="SULFITE REDUCTASE"/>
    <property type="match status" value="1"/>
</dbReference>
<dbReference type="EMBL" id="QOUI01000003">
    <property type="protein sequence ID" value="RCK70390.1"/>
    <property type="molecule type" value="Genomic_DNA"/>
</dbReference>
<reference evidence="3 4" key="1">
    <citation type="submission" date="2018-07" db="EMBL/GenBank/DDBJ databases">
        <title>Desertimonas flava gen. nov. sp. nov.</title>
        <authorList>
            <person name="Liu S."/>
        </authorList>
    </citation>
    <scope>NUCLEOTIDE SEQUENCE [LARGE SCALE GENOMIC DNA]</scope>
    <source>
        <strain evidence="3 4">16Sb5-5</strain>
    </source>
</reference>
<accession>A0A367YX34</accession>
<dbReference type="SUPFAM" id="SSF81296">
    <property type="entry name" value="E set domains"/>
    <property type="match status" value="1"/>
</dbReference>
<proteinExistence type="predicted"/>
<dbReference type="Pfam" id="PF00174">
    <property type="entry name" value="Oxidored_molyb"/>
    <property type="match status" value="1"/>
</dbReference>
<dbReference type="GO" id="GO:0006790">
    <property type="term" value="P:sulfur compound metabolic process"/>
    <property type="evidence" value="ECO:0007669"/>
    <property type="project" value="TreeGrafter"/>
</dbReference>
<dbReference type="Proteomes" id="UP000252770">
    <property type="component" value="Unassembled WGS sequence"/>
</dbReference>
<sequence>MSTDTEPTTRVTRSAGALVGLVAAGVALALGHLVSALTGPGSSPAVVVGSQLVDLAPTPVKDVVVRAVGTADKPLLIAAVVVVTLGLGALLGTAWGRRPGLTQLGIVAIGLVGVVLSVLRADLGPLAVLPSGVAILAGLVSVQLLGRAAAGTGADAVGSRRRFLAALGGGSAVAVLGAAGGSVVQALVQAGSAARRAFALPAPTSPAPPLPAGVQVPGSTPFTTAIEDFYRIDITLITPRHEAEGWTLTVDGLVDRPLTIGYDELLAMPMVERDITLTCVSNEVGGSLVGTARWLGVPVATLLERAGVRAEADMVLSHSMDGGFTASTPLEALTDGRDALIAVGMNGQVLPDKNGFPARMVVPGLFGYVSATKWLSRLEVTRFDAQTAYWTDRGWADRGPVLTQSRIDVPSSLGSISPDSPVIAGVAWAQHRGIDKVEIRIDGGEWQETTLADSGGIDTWRQWSFRYDGPPGRHTAEVRATDGTGETQPEQRRPVVPAGATGWHQIQFTLEG</sequence>
<dbReference type="RefSeq" id="WP_114125933.1">
    <property type="nucleotide sequence ID" value="NZ_QOUI01000003.1"/>
</dbReference>
<dbReference type="InterPro" id="IPR036374">
    <property type="entry name" value="OxRdtase_Mopterin-bd_sf"/>
</dbReference>
<dbReference type="AlphaFoldDB" id="A0A367YX34"/>
<dbReference type="InterPro" id="IPR000572">
    <property type="entry name" value="OxRdtase_Mopterin-bd_dom"/>
</dbReference>
<keyword evidence="1" id="KW-1133">Transmembrane helix</keyword>
<feature type="transmembrane region" description="Helical" evidence="1">
    <location>
        <begin position="101"/>
        <end position="119"/>
    </location>
</feature>
<dbReference type="GO" id="GO:0020037">
    <property type="term" value="F:heme binding"/>
    <property type="evidence" value="ECO:0007669"/>
    <property type="project" value="TreeGrafter"/>
</dbReference>
<evidence type="ECO:0000313" key="3">
    <source>
        <dbReference type="EMBL" id="RCK70390.1"/>
    </source>
</evidence>
<dbReference type="PANTHER" id="PTHR19372:SF7">
    <property type="entry name" value="SULFITE OXIDASE, MITOCHONDRIAL"/>
    <property type="match status" value="1"/>
</dbReference>
<keyword evidence="1" id="KW-0812">Transmembrane</keyword>
<feature type="transmembrane region" description="Helical" evidence="1">
    <location>
        <begin position="165"/>
        <end position="188"/>
    </location>
</feature>
<evidence type="ECO:0000313" key="4">
    <source>
        <dbReference type="Proteomes" id="UP000252770"/>
    </source>
</evidence>
<evidence type="ECO:0000256" key="1">
    <source>
        <dbReference type="SAM" id="Phobius"/>
    </source>
</evidence>
<dbReference type="GO" id="GO:0043546">
    <property type="term" value="F:molybdopterin cofactor binding"/>
    <property type="evidence" value="ECO:0007669"/>
    <property type="project" value="TreeGrafter"/>
</dbReference>
<keyword evidence="1" id="KW-0472">Membrane</keyword>
<feature type="transmembrane region" description="Helical" evidence="1">
    <location>
        <begin position="126"/>
        <end position="145"/>
    </location>
</feature>
<feature type="transmembrane region" description="Helical" evidence="1">
    <location>
        <begin position="75"/>
        <end position="95"/>
    </location>
</feature>
<feature type="transmembrane region" description="Helical" evidence="1">
    <location>
        <begin position="15"/>
        <end position="34"/>
    </location>
</feature>
<organism evidence="3 4">
    <name type="scientific">Desertihabitans brevis</name>
    <dbReference type="NCBI Taxonomy" id="2268447"/>
    <lineage>
        <taxon>Bacteria</taxon>
        <taxon>Bacillati</taxon>
        <taxon>Actinomycetota</taxon>
        <taxon>Actinomycetes</taxon>
        <taxon>Propionibacteriales</taxon>
        <taxon>Propionibacteriaceae</taxon>
        <taxon>Desertihabitans</taxon>
    </lineage>
</organism>
<dbReference type="InterPro" id="IPR014756">
    <property type="entry name" value="Ig_E-set"/>
</dbReference>
<feature type="domain" description="Oxidoreductase molybdopterin-binding" evidence="2">
    <location>
        <begin position="238"/>
        <end position="387"/>
    </location>
</feature>
<evidence type="ECO:0000259" key="2">
    <source>
        <dbReference type="Pfam" id="PF00174"/>
    </source>
</evidence>
<keyword evidence="4" id="KW-1185">Reference proteome</keyword>
<dbReference type="Gene3D" id="3.90.420.10">
    <property type="entry name" value="Oxidoreductase, molybdopterin-binding domain"/>
    <property type="match status" value="1"/>
</dbReference>
<dbReference type="GO" id="GO:0008482">
    <property type="term" value="F:sulfite oxidase activity"/>
    <property type="evidence" value="ECO:0007669"/>
    <property type="project" value="TreeGrafter"/>
</dbReference>
<gene>
    <name evidence="3" type="ORF">DT076_06995</name>
</gene>
<dbReference type="Gene3D" id="2.60.40.650">
    <property type="match status" value="1"/>
</dbReference>
<protein>
    <submittedName>
        <fullName evidence="3">Oxidoreductase</fullName>
    </submittedName>
</protein>
<dbReference type="SUPFAM" id="SSF56524">
    <property type="entry name" value="Oxidoreductase molybdopterin-binding domain"/>
    <property type="match status" value="1"/>
</dbReference>
<comment type="caution">
    <text evidence="3">The sequence shown here is derived from an EMBL/GenBank/DDBJ whole genome shotgun (WGS) entry which is preliminary data.</text>
</comment>
<name>A0A367YX34_9ACTN</name>